<evidence type="ECO:0000256" key="2">
    <source>
        <dbReference type="ARBA" id="ARBA00022448"/>
    </source>
</evidence>
<name>A0AAV6V6T8_9ARAC</name>
<dbReference type="Proteomes" id="UP000827092">
    <property type="component" value="Unassembled WGS sequence"/>
</dbReference>
<evidence type="ECO:0000256" key="4">
    <source>
        <dbReference type="ARBA" id="ARBA00022989"/>
    </source>
</evidence>
<feature type="transmembrane region" description="Helical" evidence="6">
    <location>
        <begin position="255"/>
        <end position="276"/>
    </location>
</feature>
<feature type="transmembrane region" description="Helical" evidence="6">
    <location>
        <begin position="112"/>
        <end position="135"/>
    </location>
</feature>
<dbReference type="GO" id="GO:0016020">
    <property type="term" value="C:membrane"/>
    <property type="evidence" value="ECO:0007669"/>
    <property type="project" value="UniProtKB-SubCell"/>
</dbReference>
<dbReference type="Gene3D" id="1.20.1250.20">
    <property type="entry name" value="MFS general substrate transporter like domains"/>
    <property type="match status" value="2"/>
</dbReference>
<feature type="transmembrane region" description="Helical" evidence="6">
    <location>
        <begin position="319"/>
        <end position="347"/>
    </location>
</feature>
<feature type="transmembrane region" description="Helical" evidence="6">
    <location>
        <begin position="182"/>
        <end position="203"/>
    </location>
</feature>
<feature type="transmembrane region" description="Helical" evidence="6">
    <location>
        <begin position="353"/>
        <end position="373"/>
    </location>
</feature>
<dbReference type="SUPFAM" id="SSF103473">
    <property type="entry name" value="MFS general substrate transporter"/>
    <property type="match status" value="1"/>
</dbReference>
<comment type="subcellular location">
    <subcellularLocation>
        <location evidence="1">Membrane</location>
        <topology evidence="1">Multi-pass membrane protein</topology>
    </subcellularLocation>
</comment>
<feature type="transmembrane region" description="Helical" evidence="6">
    <location>
        <begin position="223"/>
        <end position="243"/>
    </location>
</feature>
<dbReference type="InterPro" id="IPR036259">
    <property type="entry name" value="MFS_trans_sf"/>
</dbReference>
<keyword evidence="5 6" id="KW-0472">Membrane</keyword>
<gene>
    <name evidence="7" type="ORF">JTE90_020685</name>
</gene>
<organism evidence="7 8">
    <name type="scientific">Oedothorax gibbosus</name>
    <dbReference type="NCBI Taxonomy" id="931172"/>
    <lineage>
        <taxon>Eukaryota</taxon>
        <taxon>Metazoa</taxon>
        <taxon>Ecdysozoa</taxon>
        <taxon>Arthropoda</taxon>
        <taxon>Chelicerata</taxon>
        <taxon>Arachnida</taxon>
        <taxon>Araneae</taxon>
        <taxon>Araneomorphae</taxon>
        <taxon>Entelegynae</taxon>
        <taxon>Araneoidea</taxon>
        <taxon>Linyphiidae</taxon>
        <taxon>Erigoninae</taxon>
        <taxon>Oedothorax</taxon>
    </lineage>
</organism>
<feature type="transmembrane region" description="Helical" evidence="6">
    <location>
        <begin position="282"/>
        <end position="307"/>
    </location>
</feature>
<sequence length="399" mass="44130">MKYKAKRHGVKIYFYGPALAVNFLASLLFYPIACRMVPPITCRQSISMSIFMIAVCKVLFGTLALVTEKIPFIVLSYGIQVIEGIGVALLLASTFVKTFSQVTEKTGRNSGIVQVILIFGLAVGCVCGEAINYFLGFSIPFYIFGTLFALVGVTVAIFLPEPDARLSYTEIPIVSWMKNPRMLIYFLVVFTTLNYTGFLIVALEPYLRQIHVKRNVKFHLNKIFIGALFSITPFVCGISAPIFQWVTRKGVNSVLLICISCFFIFASLILIGPVPFTDMDPTLLYVSIALLLNGLGTGGKLACVNFAAKIDLRKNRYPLIVPTILACGSLLGCFSGSLTASFVLPYLGIGTSTYILLGMEALIFAVCFVFAFNRNYVSQRTFRETQETRPILERPDISQ</sequence>
<evidence type="ECO:0008006" key="9">
    <source>
        <dbReference type="Google" id="ProtNLM"/>
    </source>
</evidence>
<evidence type="ECO:0000256" key="6">
    <source>
        <dbReference type="SAM" id="Phobius"/>
    </source>
</evidence>
<dbReference type="EMBL" id="JAFNEN010000159">
    <property type="protein sequence ID" value="KAG8191433.1"/>
    <property type="molecule type" value="Genomic_DNA"/>
</dbReference>
<keyword evidence="4 6" id="KW-1133">Transmembrane helix</keyword>
<feature type="transmembrane region" description="Helical" evidence="6">
    <location>
        <begin position="45"/>
        <end position="66"/>
    </location>
</feature>
<reference evidence="7 8" key="1">
    <citation type="journal article" date="2022" name="Nat. Ecol. Evol.">
        <title>A masculinizing supergene underlies an exaggerated male reproductive morph in a spider.</title>
        <authorList>
            <person name="Hendrickx F."/>
            <person name="De Corte Z."/>
            <person name="Sonet G."/>
            <person name="Van Belleghem S.M."/>
            <person name="Kostlbacher S."/>
            <person name="Vangestel C."/>
        </authorList>
    </citation>
    <scope>NUCLEOTIDE SEQUENCE [LARGE SCALE GENOMIC DNA]</scope>
    <source>
        <strain evidence="7">W744_W776</strain>
    </source>
</reference>
<dbReference type="PANTHER" id="PTHR23506">
    <property type="entry name" value="GH10249P"/>
    <property type="match status" value="1"/>
</dbReference>
<evidence type="ECO:0000256" key="5">
    <source>
        <dbReference type="ARBA" id="ARBA00023136"/>
    </source>
</evidence>
<protein>
    <recommendedName>
        <fullName evidence="9">Major facilitator superfamily (MFS) profile domain-containing protein</fullName>
    </recommendedName>
</protein>
<dbReference type="GO" id="GO:0022857">
    <property type="term" value="F:transmembrane transporter activity"/>
    <property type="evidence" value="ECO:0007669"/>
    <property type="project" value="InterPro"/>
</dbReference>
<dbReference type="PANTHER" id="PTHR23506:SF26">
    <property type="entry name" value="MFS-TYPE TRANSPORTER SLC18B1"/>
    <property type="match status" value="1"/>
</dbReference>
<keyword evidence="3 6" id="KW-0812">Transmembrane</keyword>
<keyword evidence="2" id="KW-0813">Transport</keyword>
<comment type="caution">
    <text evidence="7">The sequence shown here is derived from an EMBL/GenBank/DDBJ whole genome shotgun (WGS) entry which is preliminary data.</text>
</comment>
<proteinExistence type="predicted"/>
<accession>A0AAV6V6T8</accession>
<feature type="transmembrane region" description="Helical" evidence="6">
    <location>
        <begin position="72"/>
        <end position="92"/>
    </location>
</feature>
<keyword evidence="8" id="KW-1185">Reference proteome</keyword>
<feature type="transmembrane region" description="Helical" evidence="6">
    <location>
        <begin position="12"/>
        <end position="33"/>
    </location>
</feature>
<dbReference type="InterPro" id="IPR050930">
    <property type="entry name" value="MFS_Vesicular_Transporter"/>
</dbReference>
<dbReference type="Pfam" id="PF07690">
    <property type="entry name" value="MFS_1"/>
    <property type="match status" value="1"/>
</dbReference>
<evidence type="ECO:0000313" key="8">
    <source>
        <dbReference type="Proteomes" id="UP000827092"/>
    </source>
</evidence>
<feature type="transmembrane region" description="Helical" evidence="6">
    <location>
        <begin position="141"/>
        <end position="161"/>
    </location>
</feature>
<evidence type="ECO:0000256" key="1">
    <source>
        <dbReference type="ARBA" id="ARBA00004141"/>
    </source>
</evidence>
<evidence type="ECO:0000256" key="3">
    <source>
        <dbReference type="ARBA" id="ARBA00022692"/>
    </source>
</evidence>
<evidence type="ECO:0000313" key="7">
    <source>
        <dbReference type="EMBL" id="KAG8191433.1"/>
    </source>
</evidence>
<dbReference type="InterPro" id="IPR011701">
    <property type="entry name" value="MFS"/>
</dbReference>
<dbReference type="AlphaFoldDB" id="A0AAV6V6T8"/>